<name>A0A1W2TBZ7_ROSNE</name>
<dbReference type="Gene3D" id="1.50.10.20">
    <property type="match status" value="1"/>
</dbReference>
<feature type="compositionally biased region" description="Basic residues" evidence="9">
    <location>
        <begin position="432"/>
        <end position="441"/>
    </location>
</feature>
<evidence type="ECO:0000256" key="6">
    <source>
        <dbReference type="ARBA" id="ARBA00023180"/>
    </source>
</evidence>
<dbReference type="EC" id="3.2.1.101" evidence="3 8"/>
<comment type="catalytic activity">
    <reaction evidence="1 8">
        <text>Random hydrolysis of (1-&gt;6)-alpha-D-mannosidic linkages in unbranched (1-&gt;6)-mannans.</text>
        <dbReference type="EC" id="3.2.1.101"/>
    </reaction>
</comment>
<evidence type="ECO:0000256" key="1">
    <source>
        <dbReference type="ARBA" id="ARBA00001452"/>
    </source>
</evidence>
<keyword evidence="5 8" id="KW-0378">Hydrolase</keyword>
<evidence type="ECO:0000256" key="2">
    <source>
        <dbReference type="ARBA" id="ARBA00009699"/>
    </source>
</evidence>
<keyword evidence="12" id="KW-1185">Reference proteome</keyword>
<dbReference type="GO" id="GO:0016052">
    <property type="term" value="P:carbohydrate catabolic process"/>
    <property type="evidence" value="ECO:0007669"/>
    <property type="project" value="InterPro"/>
</dbReference>
<dbReference type="EMBL" id="DF977455">
    <property type="protein sequence ID" value="GAP85456.2"/>
    <property type="molecule type" value="Genomic_DNA"/>
</dbReference>
<dbReference type="InterPro" id="IPR008928">
    <property type="entry name" value="6-hairpin_glycosidase_sf"/>
</dbReference>
<evidence type="ECO:0000256" key="3">
    <source>
        <dbReference type="ARBA" id="ARBA00012350"/>
    </source>
</evidence>
<keyword evidence="4 10" id="KW-0732">Signal</keyword>
<organism evidence="11">
    <name type="scientific">Rosellinia necatrix</name>
    <name type="common">White root-rot fungus</name>
    <dbReference type="NCBI Taxonomy" id="77044"/>
    <lineage>
        <taxon>Eukaryota</taxon>
        <taxon>Fungi</taxon>
        <taxon>Dikarya</taxon>
        <taxon>Ascomycota</taxon>
        <taxon>Pezizomycotina</taxon>
        <taxon>Sordariomycetes</taxon>
        <taxon>Xylariomycetidae</taxon>
        <taxon>Xylariales</taxon>
        <taxon>Xylariaceae</taxon>
        <taxon>Rosellinia</taxon>
    </lineage>
</organism>
<sequence>MKTSSTFAVAAIALAHAGSAIQLNTKNTGSIKKAAGEVAKGLYAYHNEKATTGQFNQPQPWFWWLSGSGWTGIMDYTVYTKDTQYKADLLSALGKNVGPNFDFVPPEQAGWEANDDQAYWVYNSLTAMEYNFDKLPGAPAWDVISANAFNLFASRWEADSGTCNGGLKWQYNPKANGYTYKNSVTNGAFFQTAARLARYTGNQTYADWATKIWDWSRAVGLVSDDYHVFDGTSDEGGANCTSVNHDEWSYNIATYLHGAAHMANLTGDAAWEERVHGFVATAAETFFTAPAGAGVMFEQKCEPARECTTDQTSFKASLARWLGKTAVLVPGARAAIVDLLARSAAGAAQSCAGHGNGTCGVSWSAGGFDGQSDFGSELSALETIQSLLALDVPFAVAHPKNHTAVTSPVVTPPVVTPPAGGFITPPMPTGCGKKRRRNMKK</sequence>
<evidence type="ECO:0000256" key="9">
    <source>
        <dbReference type="SAM" id="MobiDB-lite"/>
    </source>
</evidence>
<dbReference type="InterPro" id="IPR005198">
    <property type="entry name" value="Glyco_hydro_76"/>
</dbReference>
<feature type="signal peptide" evidence="10">
    <location>
        <begin position="1"/>
        <end position="20"/>
    </location>
</feature>
<dbReference type="OMA" id="WFWWLSG"/>
<dbReference type="PANTHER" id="PTHR12145">
    <property type="entry name" value="MANNAN ENDO-1,6-ALPHA-MANNOSIDASE DCW1"/>
    <property type="match status" value="1"/>
</dbReference>
<evidence type="ECO:0000256" key="10">
    <source>
        <dbReference type="SAM" id="SignalP"/>
    </source>
</evidence>
<dbReference type="SUPFAM" id="SSF48208">
    <property type="entry name" value="Six-hairpin glycosidases"/>
    <property type="match status" value="1"/>
</dbReference>
<accession>A0A1W2TBZ7</accession>
<dbReference type="Pfam" id="PF03663">
    <property type="entry name" value="Glyco_hydro_76"/>
    <property type="match status" value="1"/>
</dbReference>
<protein>
    <recommendedName>
        <fullName evidence="3 8">Mannan endo-1,6-alpha-mannosidase</fullName>
        <ecNumber evidence="3 8">3.2.1.101</ecNumber>
    </recommendedName>
</protein>
<dbReference type="GO" id="GO:0009272">
    <property type="term" value="P:fungal-type cell wall biogenesis"/>
    <property type="evidence" value="ECO:0007669"/>
    <property type="project" value="TreeGrafter"/>
</dbReference>
<evidence type="ECO:0000256" key="4">
    <source>
        <dbReference type="ARBA" id="ARBA00022729"/>
    </source>
</evidence>
<dbReference type="OrthoDB" id="4187847at2759"/>
<evidence type="ECO:0000313" key="12">
    <source>
        <dbReference type="Proteomes" id="UP000054516"/>
    </source>
</evidence>
<comment type="similarity">
    <text evidence="2 8">Belongs to the glycosyl hydrolase 76 family.</text>
</comment>
<dbReference type="AlphaFoldDB" id="A0A1W2TBZ7"/>
<keyword evidence="7 8" id="KW-0326">Glycosidase</keyword>
<dbReference type="PIRSF" id="PIRSF016302">
    <property type="entry name" value="Man_a_manosd"/>
    <property type="match status" value="1"/>
</dbReference>
<evidence type="ECO:0000256" key="7">
    <source>
        <dbReference type="ARBA" id="ARBA00023295"/>
    </source>
</evidence>
<dbReference type="InterPro" id="IPR014480">
    <property type="entry name" value="Mannan-1_6-alpha_mannosidase"/>
</dbReference>
<dbReference type="Proteomes" id="UP000054516">
    <property type="component" value="Unassembled WGS sequence"/>
</dbReference>
<evidence type="ECO:0000256" key="5">
    <source>
        <dbReference type="ARBA" id="ARBA00022801"/>
    </source>
</evidence>
<dbReference type="STRING" id="77044.A0A1W2TBZ7"/>
<keyword evidence="6" id="KW-0325">Glycoprotein</keyword>
<feature type="chain" id="PRO_5012258444" description="Mannan endo-1,6-alpha-mannosidase" evidence="10">
    <location>
        <begin position="21"/>
        <end position="441"/>
    </location>
</feature>
<feature type="region of interest" description="Disordered" evidence="9">
    <location>
        <begin position="420"/>
        <end position="441"/>
    </location>
</feature>
<dbReference type="GO" id="GO:0008496">
    <property type="term" value="F:mannan endo-1,6-alpha-mannosidase activity"/>
    <property type="evidence" value="ECO:0007669"/>
    <property type="project" value="UniProtKB-UniRule"/>
</dbReference>
<proteinExistence type="inferred from homology"/>
<reference evidence="11" key="1">
    <citation type="submission" date="2016-03" db="EMBL/GenBank/DDBJ databases">
        <title>Draft genome sequence of Rosellinia necatrix.</title>
        <authorList>
            <person name="Kanematsu S."/>
        </authorList>
    </citation>
    <scope>NUCLEOTIDE SEQUENCE [LARGE SCALE GENOMIC DNA]</scope>
    <source>
        <strain evidence="11">W97</strain>
    </source>
</reference>
<evidence type="ECO:0000313" key="11">
    <source>
        <dbReference type="EMBL" id="GAP85456.2"/>
    </source>
</evidence>
<evidence type="ECO:0000256" key="8">
    <source>
        <dbReference type="PIRNR" id="PIRNR016302"/>
    </source>
</evidence>
<dbReference type="PANTHER" id="PTHR12145:SF36">
    <property type="entry name" value="MANNAN ENDO-1,6-ALPHA-MANNOSIDASE DCW1"/>
    <property type="match status" value="1"/>
</dbReference>
<gene>
    <name evidence="11" type="ORF">SAMD00023353_1000480</name>
</gene>